<accession>A0A919YCQ2</accession>
<protein>
    <submittedName>
        <fullName evidence="1">Uncharacterized protein</fullName>
    </submittedName>
</protein>
<dbReference type="RefSeq" id="WP_212978762.1">
    <property type="nucleotide sequence ID" value="NZ_AP025343.1"/>
</dbReference>
<evidence type="ECO:0000313" key="2">
    <source>
        <dbReference type="Proteomes" id="UP000682811"/>
    </source>
</evidence>
<name>A0A919YCQ2_9BACL</name>
<keyword evidence="2" id="KW-1185">Reference proteome</keyword>
<dbReference type="EMBL" id="BORT01000011">
    <property type="protein sequence ID" value="GIO48029.1"/>
    <property type="molecule type" value="Genomic_DNA"/>
</dbReference>
<dbReference type="AlphaFoldDB" id="A0A919YCQ2"/>
<dbReference type="Proteomes" id="UP000682811">
    <property type="component" value="Unassembled WGS sequence"/>
</dbReference>
<proteinExistence type="predicted"/>
<organism evidence="1 2">
    <name type="scientific">Paenibacillus azoreducens</name>
    <dbReference type="NCBI Taxonomy" id="116718"/>
    <lineage>
        <taxon>Bacteria</taxon>
        <taxon>Bacillati</taxon>
        <taxon>Bacillota</taxon>
        <taxon>Bacilli</taxon>
        <taxon>Bacillales</taxon>
        <taxon>Paenibacillaceae</taxon>
        <taxon>Paenibacillus</taxon>
    </lineage>
</organism>
<reference evidence="1 2" key="1">
    <citation type="submission" date="2021-03" db="EMBL/GenBank/DDBJ databases">
        <title>Antimicrobial resistance genes in bacteria isolated from Japanese honey, and their potential for conferring macrolide and lincosamide resistance in the American foulbrood pathogen Paenibacillus larvae.</title>
        <authorList>
            <person name="Okamoto M."/>
            <person name="Kumagai M."/>
            <person name="Kanamori H."/>
            <person name="Takamatsu D."/>
        </authorList>
    </citation>
    <scope>NUCLEOTIDE SEQUENCE [LARGE SCALE GENOMIC DNA]</scope>
    <source>
        <strain evidence="1 2">J34TS1</strain>
    </source>
</reference>
<gene>
    <name evidence="1" type="ORF">J34TS1_27940</name>
</gene>
<comment type="caution">
    <text evidence="1">The sequence shown here is derived from an EMBL/GenBank/DDBJ whole genome shotgun (WGS) entry which is preliminary data.</text>
</comment>
<evidence type="ECO:0000313" key="1">
    <source>
        <dbReference type="EMBL" id="GIO48029.1"/>
    </source>
</evidence>
<sequence length="210" mass="23713">MSHKRFNWGWMGPIAFVLIVLLFINRNAIIDWVIRSPEDWRLIPVSEGARDSMLNDSIYPIDQPTLKINDTDLNLIGADFGKEDLEANGFKKNANDLGAIEAFSQGFKIGIARSHGEAKKRDATLVLYLKAKPSSEITSPRDIKQSNIKAKITDDKGEDGIELYNSFSGKYLELNKDTYGIFIFAVYSDSKYFDIAFGNTTYRVALPFKQ</sequence>